<dbReference type="AlphaFoldDB" id="A0A2T0WW45"/>
<comment type="caution">
    <text evidence="3">The sequence shown here is derived from an EMBL/GenBank/DDBJ whole genome shotgun (WGS) entry which is preliminary data.</text>
</comment>
<dbReference type="EMBL" id="PVTR01000001">
    <property type="protein sequence ID" value="PRY90923.1"/>
    <property type="molecule type" value="Genomic_DNA"/>
</dbReference>
<accession>A0A2T0WW45</accession>
<protein>
    <submittedName>
        <fullName evidence="3">Putative adhesin</fullName>
    </submittedName>
</protein>
<feature type="chain" id="PRO_5015530896" evidence="1">
    <location>
        <begin position="22"/>
        <end position="312"/>
    </location>
</feature>
<keyword evidence="4" id="KW-1185">Reference proteome</keyword>
<dbReference type="PANTHER" id="PTHR34094">
    <property type="match status" value="1"/>
</dbReference>
<dbReference type="OrthoDB" id="1523429at2"/>
<evidence type="ECO:0000259" key="2">
    <source>
        <dbReference type="Pfam" id="PF13349"/>
    </source>
</evidence>
<dbReference type="InterPro" id="IPR025164">
    <property type="entry name" value="Toastrack_DUF4097"/>
</dbReference>
<dbReference type="Proteomes" id="UP000238157">
    <property type="component" value="Unassembled WGS sequence"/>
</dbReference>
<reference evidence="3 4" key="1">
    <citation type="submission" date="2018-03" db="EMBL/GenBank/DDBJ databases">
        <title>Genomic Encyclopedia of Archaeal and Bacterial Type Strains, Phase II (KMG-II): from individual species to whole genera.</title>
        <authorList>
            <person name="Goeker M."/>
        </authorList>
    </citation>
    <scope>NUCLEOTIDE SEQUENCE [LARGE SCALE GENOMIC DNA]</scope>
    <source>
        <strain evidence="3 4">DSM 27929</strain>
    </source>
</reference>
<evidence type="ECO:0000256" key="1">
    <source>
        <dbReference type="SAM" id="SignalP"/>
    </source>
</evidence>
<feature type="signal peptide" evidence="1">
    <location>
        <begin position="1"/>
        <end position="21"/>
    </location>
</feature>
<organism evidence="3 4">
    <name type="scientific">Mongoliibacter ruber</name>
    <dbReference type="NCBI Taxonomy" id="1750599"/>
    <lineage>
        <taxon>Bacteria</taxon>
        <taxon>Pseudomonadati</taxon>
        <taxon>Bacteroidota</taxon>
        <taxon>Cytophagia</taxon>
        <taxon>Cytophagales</taxon>
        <taxon>Cyclobacteriaceae</taxon>
        <taxon>Mongoliibacter</taxon>
    </lineage>
</organism>
<dbReference type="PANTHER" id="PTHR34094:SF1">
    <property type="entry name" value="PROTEIN FAM185A"/>
    <property type="match status" value="1"/>
</dbReference>
<evidence type="ECO:0000313" key="4">
    <source>
        <dbReference type="Proteomes" id="UP000238157"/>
    </source>
</evidence>
<evidence type="ECO:0000313" key="3">
    <source>
        <dbReference type="EMBL" id="PRY90923.1"/>
    </source>
</evidence>
<dbReference type="RefSeq" id="WP_106132122.1">
    <property type="nucleotide sequence ID" value="NZ_PVTR01000001.1"/>
</dbReference>
<name>A0A2T0WW45_9BACT</name>
<dbReference type="Pfam" id="PF13349">
    <property type="entry name" value="DUF4097"/>
    <property type="match status" value="1"/>
</dbReference>
<proteinExistence type="predicted"/>
<sequence>MKNAIYILLACLLTFPLSVTAKTINEGDPYISESFDFSGLAELEMKTAGASIRVEAWENDQILVEVFVKRNGKSVNLSDPEVAEKLDDFDFEIVQKDQKVYVAMHSKSRGGWNMGRNQLSFTFEIFVPENTSAELKSAGGSIALSGLDGNHEVVSSGGSIRVMDCAGSFNAKSAGGSFSVDRFVGTMEISSSGGSIKVNDLVGGVRVNSSGGSVSLEDIAGSLVANTSGGSIKANLLSLEGEVSLKSSGGGISAILPRGEGLDLDLKGTSSKMRLENFEGEIRGNAIKGKLNGGGIPVTMASAGGSVKLEFK</sequence>
<keyword evidence="1" id="KW-0732">Signal</keyword>
<gene>
    <name evidence="3" type="ORF">CLW00_101599</name>
</gene>
<feature type="domain" description="DUF4097" evidence="2">
    <location>
        <begin position="42"/>
        <end position="308"/>
    </location>
</feature>